<dbReference type="InterPro" id="IPR001041">
    <property type="entry name" value="2Fe-2S_ferredoxin-type"/>
</dbReference>
<dbReference type="GO" id="GO:0051536">
    <property type="term" value="F:iron-sulfur cluster binding"/>
    <property type="evidence" value="ECO:0007669"/>
    <property type="project" value="InterPro"/>
</dbReference>
<protein>
    <submittedName>
        <fullName evidence="2">(2Fe-2S)-binding protein</fullName>
    </submittedName>
</protein>
<name>A0A662D867_UNCAE</name>
<dbReference type="GO" id="GO:0008137">
    <property type="term" value="F:NADH dehydrogenase (ubiquinone) activity"/>
    <property type="evidence" value="ECO:0007669"/>
    <property type="project" value="InterPro"/>
</dbReference>
<dbReference type="SUPFAM" id="SSF54292">
    <property type="entry name" value="2Fe-2S ferredoxin-like"/>
    <property type="match status" value="1"/>
</dbReference>
<accession>A0A662D867</accession>
<dbReference type="GO" id="GO:0042773">
    <property type="term" value="P:ATP synthesis coupled electron transport"/>
    <property type="evidence" value="ECO:0007669"/>
    <property type="project" value="InterPro"/>
</dbReference>
<feature type="non-terminal residue" evidence="2">
    <location>
        <position position="72"/>
    </location>
</feature>
<dbReference type="GO" id="GO:0016020">
    <property type="term" value="C:membrane"/>
    <property type="evidence" value="ECO:0007669"/>
    <property type="project" value="InterPro"/>
</dbReference>
<dbReference type="CDD" id="cd00207">
    <property type="entry name" value="fer2"/>
    <property type="match status" value="1"/>
</dbReference>
<dbReference type="Gene3D" id="3.10.20.740">
    <property type="match status" value="1"/>
</dbReference>
<dbReference type="InterPro" id="IPR000283">
    <property type="entry name" value="NADH_UbQ_OxRdtase_75kDa_su_CS"/>
</dbReference>
<proteinExistence type="predicted"/>
<organism evidence="2 3">
    <name type="scientific">Aerophobetes bacterium</name>
    <dbReference type="NCBI Taxonomy" id="2030807"/>
    <lineage>
        <taxon>Bacteria</taxon>
        <taxon>Candidatus Aerophobota</taxon>
    </lineage>
</organism>
<dbReference type="AlphaFoldDB" id="A0A662D867"/>
<feature type="domain" description="2Fe-2S ferredoxin-type" evidence="1">
    <location>
        <begin position="1"/>
        <end position="72"/>
    </location>
</feature>
<evidence type="ECO:0000259" key="1">
    <source>
        <dbReference type="PROSITE" id="PS51085"/>
    </source>
</evidence>
<sequence>MVKLVIDGKEIEVEEGLSVLEAASRLGIKIPTLCYHPAVSAYGACRVCTVEVVRKGWSRLTAACTYPVQEGI</sequence>
<gene>
    <name evidence="2" type="ORF">DRI96_05310</name>
</gene>
<reference evidence="2 3" key="1">
    <citation type="submission" date="2018-06" db="EMBL/GenBank/DDBJ databases">
        <title>Extensive metabolic versatility and redundancy in microbially diverse, dynamic hydrothermal sediments.</title>
        <authorList>
            <person name="Dombrowski N."/>
            <person name="Teske A."/>
            <person name="Baker B.J."/>
        </authorList>
    </citation>
    <scope>NUCLEOTIDE SEQUENCE [LARGE SCALE GENOMIC DNA]</scope>
    <source>
        <strain evidence="2">B19_G9</strain>
    </source>
</reference>
<dbReference type="EMBL" id="QMQB01000197">
    <property type="protein sequence ID" value="RLE11974.1"/>
    <property type="molecule type" value="Genomic_DNA"/>
</dbReference>
<dbReference type="PROSITE" id="PS00641">
    <property type="entry name" value="COMPLEX1_75K_1"/>
    <property type="match status" value="1"/>
</dbReference>
<evidence type="ECO:0000313" key="2">
    <source>
        <dbReference type="EMBL" id="RLE11974.1"/>
    </source>
</evidence>
<dbReference type="Proteomes" id="UP000267654">
    <property type="component" value="Unassembled WGS sequence"/>
</dbReference>
<dbReference type="InterPro" id="IPR036010">
    <property type="entry name" value="2Fe-2S_ferredoxin-like_sf"/>
</dbReference>
<evidence type="ECO:0000313" key="3">
    <source>
        <dbReference type="Proteomes" id="UP000267654"/>
    </source>
</evidence>
<comment type="caution">
    <text evidence="2">The sequence shown here is derived from an EMBL/GenBank/DDBJ whole genome shotgun (WGS) entry which is preliminary data.</text>
</comment>
<dbReference type="PROSITE" id="PS51085">
    <property type="entry name" value="2FE2S_FER_2"/>
    <property type="match status" value="1"/>
</dbReference>
<dbReference type="Pfam" id="PF13510">
    <property type="entry name" value="Fer2_4"/>
    <property type="match status" value="1"/>
</dbReference>